<dbReference type="STRING" id="1855283.SAMN05216382_1010"/>
<keyword evidence="1" id="KW-0472">Membrane</keyword>
<reference evidence="3" key="1">
    <citation type="submission" date="2016-10" db="EMBL/GenBank/DDBJ databases">
        <authorList>
            <person name="Varghese N."/>
            <person name="Submissions S."/>
        </authorList>
    </citation>
    <scope>NUCLEOTIDE SEQUENCE [LARGE SCALE GENOMIC DNA]</scope>
    <source>
        <strain evidence="3">JS21-1</strain>
    </source>
</reference>
<dbReference type="EMBL" id="FNZZ01000002">
    <property type="protein sequence ID" value="SEK87059.1"/>
    <property type="molecule type" value="Genomic_DNA"/>
</dbReference>
<keyword evidence="1" id="KW-0812">Transmembrane</keyword>
<evidence type="ECO:0000313" key="3">
    <source>
        <dbReference type="Proteomes" id="UP000199214"/>
    </source>
</evidence>
<protein>
    <submittedName>
        <fullName evidence="2">Uncharacterized protein</fullName>
    </submittedName>
</protein>
<keyword evidence="3" id="KW-1185">Reference proteome</keyword>
<evidence type="ECO:0000313" key="2">
    <source>
        <dbReference type="EMBL" id="SEK87059.1"/>
    </source>
</evidence>
<accession>A0A1H7KJT0</accession>
<proteinExistence type="predicted"/>
<name>A0A1H7KJT0_9SPHN</name>
<dbReference type="Proteomes" id="UP000199214">
    <property type="component" value="Unassembled WGS sequence"/>
</dbReference>
<dbReference type="AlphaFoldDB" id="A0A1H7KJT0"/>
<feature type="transmembrane region" description="Helical" evidence="1">
    <location>
        <begin position="135"/>
        <end position="155"/>
    </location>
</feature>
<feature type="transmembrane region" description="Helical" evidence="1">
    <location>
        <begin position="50"/>
        <end position="70"/>
    </location>
</feature>
<sequence>MTAALLFVVASGIGLVRLGWSGPRMAAAIGWALAAAALVALTWADGAWGLSVGVVVGMAAALACVLYAGWSSPVRERRAAREAPAISIPHHRRDVLRRLAVFALAVPVAFVAAQWLAFGLQAAVRGGGELDSDSVVLTLFLQPVIWTALLTVQLTRARPSQMVAAPLVAAIAGTILWGAA</sequence>
<gene>
    <name evidence="2" type="ORF">SAMN05216382_1010</name>
</gene>
<feature type="transmembrane region" description="Helical" evidence="1">
    <location>
        <begin position="99"/>
        <end position="123"/>
    </location>
</feature>
<dbReference type="OrthoDB" id="7585145at2"/>
<dbReference type="RefSeq" id="WP_093004003.1">
    <property type="nucleotide sequence ID" value="NZ_FNZZ01000002.1"/>
</dbReference>
<organism evidence="2 3">
    <name type="scientific">Sphingomonas palmae</name>
    <dbReference type="NCBI Taxonomy" id="1855283"/>
    <lineage>
        <taxon>Bacteria</taxon>
        <taxon>Pseudomonadati</taxon>
        <taxon>Pseudomonadota</taxon>
        <taxon>Alphaproteobacteria</taxon>
        <taxon>Sphingomonadales</taxon>
        <taxon>Sphingomonadaceae</taxon>
        <taxon>Sphingomonas</taxon>
    </lineage>
</organism>
<keyword evidence="1" id="KW-1133">Transmembrane helix</keyword>
<evidence type="ECO:0000256" key="1">
    <source>
        <dbReference type="SAM" id="Phobius"/>
    </source>
</evidence>
<feature type="transmembrane region" description="Helical" evidence="1">
    <location>
        <begin position="162"/>
        <end position="179"/>
    </location>
</feature>